<feature type="transmembrane region" description="Helical" evidence="1">
    <location>
        <begin position="106"/>
        <end position="126"/>
    </location>
</feature>
<protein>
    <recommendedName>
        <fullName evidence="4">Vitamin K-dependent gamma-carboxylase</fullName>
    </recommendedName>
</protein>
<feature type="transmembrane region" description="Helical" evidence="1">
    <location>
        <begin position="138"/>
        <end position="157"/>
    </location>
</feature>
<feature type="transmembrane region" description="Helical" evidence="1">
    <location>
        <begin position="65"/>
        <end position="86"/>
    </location>
</feature>
<reference evidence="3" key="1">
    <citation type="submission" date="2016-10" db="EMBL/GenBank/DDBJ databases">
        <authorList>
            <person name="Varghese N."/>
            <person name="Submissions S."/>
        </authorList>
    </citation>
    <scope>NUCLEOTIDE SEQUENCE [LARGE SCALE GENOMIC DNA]</scope>
    <source>
        <strain evidence="3">OR362-8,ATCC BAA-1266,JCM 13504</strain>
    </source>
</reference>
<feature type="transmembrane region" description="Helical" evidence="1">
    <location>
        <begin position="345"/>
        <end position="368"/>
    </location>
</feature>
<feature type="transmembrane region" description="Helical" evidence="1">
    <location>
        <begin position="247"/>
        <end position="267"/>
    </location>
</feature>
<organism evidence="2 3">
    <name type="scientific">Hymenobacter arizonensis</name>
    <name type="common">Siccationidurans arizonensis</name>
    <dbReference type="NCBI Taxonomy" id="1227077"/>
    <lineage>
        <taxon>Bacteria</taxon>
        <taxon>Pseudomonadati</taxon>
        <taxon>Bacteroidota</taxon>
        <taxon>Cytophagia</taxon>
        <taxon>Cytophagales</taxon>
        <taxon>Hymenobacteraceae</taxon>
        <taxon>Hymenobacter</taxon>
    </lineage>
</organism>
<dbReference type="Proteomes" id="UP000199029">
    <property type="component" value="Unassembled WGS sequence"/>
</dbReference>
<feature type="transmembrane region" description="Helical" evidence="1">
    <location>
        <begin position="196"/>
        <end position="214"/>
    </location>
</feature>
<evidence type="ECO:0000313" key="2">
    <source>
        <dbReference type="EMBL" id="SFQ51825.1"/>
    </source>
</evidence>
<keyword evidence="3" id="KW-1185">Reference proteome</keyword>
<evidence type="ECO:0000256" key="1">
    <source>
        <dbReference type="SAM" id="Phobius"/>
    </source>
</evidence>
<keyword evidence="1" id="KW-0812">Transmembrane</keyword>
<evidence type="ECO:0000313" key="3">
    <source>
        <dbReference type="Proteomes" id="UP000199029"/>
    </source>
</evidence>
<evidence type="ECO:0008006" key="4">
    <source>
        <dbReference type="Google" id="ProtNLM"/>
    </source>
</evidence>
<feature type="transmembrane region" description="Helical" evidence="1">
    <location>
        <begin position="313"/>
        <end position="333"/>
    </location>
</feature>
<feature type="transmembrane region" description="Helical" evidence="1">
    <location>
        <begin position="35"/>
        <end position="53"/>
    </location>
</feature>
<feature type="transmembrane region" description="Helical" evidence="1">
    <location>
        <begin position="288"/>
        <end position="307"/>
    </location>
</feature>
<proteinExistence type="predicted"/>
<sequence>MPLSVPAALSNSNLDKENYARLSTASLPTNNFNDITRYKVFCVAWAVATLFHMAQSRVYTKELHYALLTAAAILLILRPASMLRLTSLITLQLYEVLFRAPYISNHWIFATFVNLTILQALIYLIIKKRSLQIDKGDLIRTFAPVVRIEVIILYFFVVLHKLNWSFLASDASCAAVLYKAQHLDALIPTTDTFLKYNIYFTIIIETLIPVLLIFRKTRNMGVLIGLGFHCVIAFNSLNGFYDFSGMIFAVYVLFTSHSFTNTVANFNDKWTERRIEFRKKLGQFSVKNFVVLLAIFFFSLVALAYLTTQFKDYFRIVWALYSTVFIVLFLVALKKEFWQNTNLSFALPAALFLLVPALVFFNGISPYLGLKTESSFAMFSNLRTEGGITNHVFIPVSTQIFDFQKDMVEVVSSTDKQLKEVASKHQLLPFFQFKNHVAKAKPEQVVYIRNGQQYTFNQATASPDDELRHQSPLILQKLMGFRAISKYEPQPCEH</sequence>
<feature type="transmembrane region" description="Helical" evidence="1">
    <location>
        <begin position="221"/>
        <end position="241"/>
    </location>
</feature>
<name>A0A1I5Z655_HYMAR</name>
<dbReference type="AlphaFoldDB" id="A0A1I5Z655"/>
<accession>A0A1I5Z655</accession>
<keyword evidence="1" id="KW-0472">Membrane</keyword>
<keyword evidence="1" id="KW-1133">Transmembrane helix</keyword>
<dbReference type="EMBL" id="FOXS01000003">
    <property type="protein sequence ID" value="SFQ51825.1"/>
    <property type="molecule type" value="Genomic_DNA"/>
</dbReference>
<gene>
    <name evidence="2" type="ORF">SAMN04515668_2741</name>
</gene>